<dbReference type="InterPro" id="IPR001509">
    <property type="entry name" value="Epimerase_deHydtase"/>
</dbReference>
<dbReference type="PANTHER" id="PTHR11092">
    <property type="entry name" value="SUGAR NUCLEOTIDE EPIMERASE RELATED"/>
    <property type="match status" value="1"/>
</dbReference>
<accession>A0AAJ5WW10</accession>
<reference evidence="3" key="1">
    <citation type="submission" date="2023-03" db="EMBL/GenBank/DDBJ databases">
        <title>Andean soil-derived lignocellulolytic bacterial consortium as a source of novel taxa and putative plastic-active enzymes.</title>
        <authorList>
            <person name="Diaz-Garcia L."/>
            <person name="Chuvochina M."/>
            <person name="Feuerriegel G."/>
            <person name="Bunk B."/>
            <person name="Sproer C."/>
            <person name="Streit W.R."/>
            <person name="Rodriguez L.M."/>
            <person name="Overmann J."/>
            <person name="Jimenez D.J."/>
        </authorList>
    </citation>
    <scope>NUCLEOTIDE SEQUENCE</scope>
    <source>
        <strain evidence="3">MAG 7</strain>
    </source>
</reference>
<feature type="domain" description="DUF1731" evidence="2">
    <location>
        <begin position="306"/>
        <end position="355"/>
    </location>
</feature>
<gene>
    <name evidence="3" type="ORF">P0Y53_08870</name>
</gene>
<evidence type="ECO:0000259" key="1">
    <source>
        <dbReference type="Pfam" id="PF01370"/>
    </source>
</evidence>
<dbReference type="EMBL" id="CP119311">
    <property type="protein sequence ID" value="WEK37613.1"/>
    <property type="molecule type" value="Genomic_DNA"/>
</dbReference>
<evidence type="ECO:0000259" key="2">
    <source>
        <dbReference type="Pfam" id="PF08338"/>
    </source>
</evidence>
<dbReference type="Pfam" id="PF01370">
    <property type="entry name" value="Epimerase"/>
    <property type="match status" value="1"/>
</dbReference>
<organism evidence="3 4">
    <name type="scientific">Candidatus Pseudobacter hemicellulosilyticus</name>
    <dbReference type="NCBI Taxonomy" id="3121375"/>
    <lineage>
        <taxon>Bacteria</taxon>
        <taxon>Pseudomonadati</taxon>
        <taxon>Bacteroidota</taxon>
        <taxon>Chitinophagia</taxon>
        <taxon>Chitinophagales</taxon>
        <taxon>Chitinophagaceae</taxon>
        <taxon>Pseudobacter</taxon>
    </lineage>
</organism>
<dbReference type="AlphaFoldDB" id="A0AAJ5WW10"/>
<evidence type="ECO:0000313" key="4">
    <source>
        <dbReference type="Proteomes" id="UP001220610"/>
    </source>
</evidence>
<proteinExistence type="predicted"/>
<dbReference type="PANTHER" id="PTHR11092:SF0">
    <property type="entry name" value="EPIMERASE FAMILY PROTEIN SDR39U1"/>
    <property type="match status" value="1"/>
</dbReference>
<name>A0AAJ5WW10_9BACT</name>
<dbReference type="InterPro" id="IPR013549">
    <property type="entry name" value="DUF1731"/>
</dbReference>
<dbReference type="InterPro" id="IPR036291">
    <property type="entry name" value="NAD(P)-bd_dom_sf"/>
</dbReference>
<dbReference type="Proteomes" id="UP001220610">
    <property type="component" value="Chromosome"/>
</dbReference>
<dbReference type="Gene3D" id="3.40.50.720">
    <property type="entry name" value="NAD(P)-binding Rossmann-like Domain"/>
    <property type="match status" value="1"/>
</dbReference>
<evidence type="ECO:0000313" key="3">
    <source>
        <dbReference type="EMBL" id="WEK37613.1"/>
    </source>
</evidence>
<dbReference type="Pfam" id="PF08338">
    <property type="entry name" value="DUF1731"/>
    <property type="match status" value="1"/>
</dbReference>
<protein>
    <submittedName>
        <fullName evidence="3">DUF1731 domain-containing protein</fullName>
    </submittedName>
</protein>
<feature type="domain" description="NAD-dependent epimerase/dehydratase" evidence="1">
    <location>
        <begin position="6"/>
        <end position="162"/>
    </location>
</feature>
<sequence>MINKKIIIAGGTGFIGQLLAAQFGKENRIVIISRHGRKTKDNSYSDRLLTVADGYNITYWHWDGRQVEKHWAAELEGADLLINLAGKSVNCRYTEQNKQTILDSRVNSNRVLAEAIRQCSTPPALWINAASATIYRHATDRPQDEFTGEISDWKKDNMPYSALDRLRFTGKKWAARFRHGKDSEAYQQLDRDFSVQVCKAWEQSFLDEPTPGTRKVALRIAITLGAGSILVPFQRLARLGLGGSLGNGRQMMSWVHAEDLGRVIHWCLVNPSAEGVYNVASPGPVSNKQFMSTFRKLVKIPFGLPAPACMLELGAALIGTETELLLKSRWVLPARLEKEGFVFRHSTLEPTLKELLAAM</sequence>
<dbReference type="SUPFAM" id="SSF51735">
    <property type="entry name" value="NAD(P)-binding Rossmann-fold domains"/>
    <property type="match status" value="1"/>
</dbReference>